<dbReference type="Proteomes" id="UP000234681">
    <property type="component" value="Chromosome 4"/>
</dbReference>
<evidence type="ECO:0000313" key="2">
    <source>
        <dbReference type="Proteomes" id="UP000234681"/>
    </source>
</evidence>
<dbReference type="AlphaFoldDB" id="A6IBH5"/>
<sequence length="72" mass="7419">MKPAGSAHSPSTSGKLRGRVELEGCNSAFCCLCLELKPDCAVTETGHMTVHLAKDSSANVVAAKNQKSGGQC</sequence>
<protein>
    <submittedName>
        <fullName evidence="1">RCG56462</fullName>
    </submittedName>
</protein>
<dbReference type="EMBL" id="CH473957">
    <property type="protein sequence ID" value="EDL91443.1"/>
    <property type="molecule type" value="Genomic_DNA"/>
</dbReference>
<organism evidence="1 2">
    <name type="scientific">Rattus norvegicus</name>
    <name type="common">Rat</name>
    <dbReference type="NCBI Taxonomy" id="10116"/>
    <lineage>
        <taxon>Eukaryota</taxon>
        <taxon>Metazoa</taxon>
        <taxon>Chordata</taxon>
        <taxon>Craniata</taxon>
        <taxon>Vertebrata</taxon>
        <taxon>Euteleostomi</taxon>
        <taxon>Mammalia</taxon>
        <taxon>Eutheria</taxon>
        <taxon>Euarchontoglires</taxon>
        <taxon>Glires</taxon>
        <taxon>Rodentia</taxon>
        <taxon>Myomorpha</taxon>
        <taxon>Muroidea</taxon>
        <taxon>Muridae</taxon>
        <taxon>Murinae</taxon>
        <taxon>Rattus</taxon>
    </lineage>
</organism>
<evidence type="ECO:0000313" key="1">
    <source>
        <dbReference type="EMBL" id="EDL91443.1"/>
    </source>
</evidence>
<name>A6IBH5_RAT</name>
<reference evidence="2" key="1">
    <citation type="submission" date="2005-09" db="EMBL/GenBank/DDBJ databases">
        <authorList>
            <person name="Mural R.J."/>
            <person name="Li P.W."/>
            <person name="Adams M.D."/>
            <person name="Amanatides P.G."/>
            <person name="Baden-Tillson H."/>
            <person name="Barnstead M."/>
            <person name="Chin S.H."/>
            <person name="Dew I."/>
            <person name="Evans C.A."/>
            <person name="Ferriera S."/>
            <person name="Flanigan M."/>
            <person name="Fosler C."/>
            <person name="Glodek A."/>
            <person name="Gu Z."/>
            <person name="Holt R.A."/>
            <person name="Jennings D."/>
            <person name="Kraft C.L."/>
            <person name="Lu F."/>
            <person name="Nguyen T."/>
            <person name="Nusskern D.R."/>
            <person name="Pfannkoch C.M."/>
            <person name="Sitter C."/>
            <person name="Sutton G.G."/>
            <person name="Venter J.C."/>
            <person name="Wang Z."/>
            <person name="Woodage T."/>
            <person name="Zheng X.H."/>
            <person name="Zhong F."/>
        </authorList>
    </citation>
    <scope>NUCLEOTIDE SEQUENCE [LARGE SCALE GENOMIC DNA]</scope>
    <source>
        <strain>BN</strain>
        <strain evidence="2">Sprague-Dawley</strain>
    </source>
</reference>
<accession>A6IBH5</accession>
<gene>
    <name evidence="1" type="ORF">rCG_56462</name>
</gene>
<proteinExistence type="predicted"/>